<dbReference type="Proteomes" id="UP000728968">
    <property type="component" value="Unassembled WGS sequence"/>
</dbReference>
<protein>
    <submittedName>
        <fullName evidence="1">Pentapeptide repeat-containing protein</fullName>
    </submittedName>
</protein>
<name>A0ABS2G6A4_FUSMR</name>
<proteinExistence type="predicted"/>
<dbReference type="EMBL" id="JACJLT010000336">
    <property type="protein sequence ID" value="MBM6876377.1"/>
    <property type="molecule type" value="Genomic_DNA"/>
</dbReference>
<gene>
    <name evidence="1" type="ORF">H6A04_12180</name>
</gene>
<organism evidence="1 2">
    <name type="scientific">Fusobacterium mortiferum</name>
    <dbReference type="NCBI Taxonomy" id="850"/>
    <lineage>
        <taxon>Bacteria</taxon>
        <taxon>Fusobacteriati</taxon>
        <taxon>Fusobacteriota</taxon>
        <taxon>Fusobacteriia</taxon>
        <taxon>Fusobacteriales</taxon>
        <taxon>Fusobacteriaceae</taxon>
        <taxon>Fusobacterium</taxon>
    </lineage>
</organism>
<evidence type="ECO:0000313" key="1">
    <source>
        <dbReference type="EMBL" id="MBM6876377.1"/>
    </source>
</evidence>
<dbReference type="SUPFAM" id="SSF141571">
    <property type="entry name" value="Pentapeptide repeat-like"/>
    <property type="match status" value="1"/>
</dbReference>
<dbReference type="Pfam" id="PF00805">
    <property type="entry name" value="Pentapeptide"/>
    <property type="match status" value="1"/>
</dbReference>
<sequence>MNKIEINDIENNSSFERIEISDTNFQDGVEVKNLKLNLSEIKKIGCKEVTIKYCELKQNFFRECYFRKTKFTKSDLTGCKFISCNFSKATFENSTLDYVSFENCAVNFEDIKDSLPKELNLKKEICKNLAMEHLKLGNTSQYKKFLFEEREVSRKYYLNIFKYTDNYIKKNYNNLDDRALG</sequence>
<evidence type="ECO:0000313" key="2">
    <source>
        <dbReference type="Proteomes" id="UP000728968"/>
    </source>
</evidence>
<accession>A0ABS2G6A4</accession>
<reference evidence="1 2" key="1">
    <citation type="journal article" date="2021" name="Sci. Rep.">
        <title>The distribution of antibiotic resistance genes in chicken gut microbiota commensals.</title>
        <authorList>
            <person name="Juricova H."/>
            <person name="Matiasovicova J."/>
            <person name="Kubasova T."/>
            <person name="Cejkova D."/>
            <person name="Rychlik I."/>
        </authorList>
    </citation>
    <scope>NUCLEOTIDE SEQUENCE [LARGE SCALE GENOMIC DNA]</scope>
    <source>
        <strain evidence="1 2">An425</strain>
    </source>
</reference>
<dbReference type="InterPro" id="IPR001646">
    <property type="entry name" value="5peptide_repeat"/>
</dbReference>
<keyword evidence="2" id="KW-1185">Reference proteome</keyword>
<comment type="caution">
    <text evidence="1">The sequence shown here is derived from an EMBL/GenBank/DDBJ whole genome shotgun (WGS) entry which is preliminary data.</text>
</comment>
<dbReference type="RefSeq" id="WP_204716967.1">
    <property type="nucleotide sequence ID" value="NZ_JACJLT010000336.1"/>
</dbReference>
<dbReference type="Gene3D" id="2.160.20.80">
    <property type="entry name" value="E3 ubiquitin-protein ligase SopA"/>
    <property type="match status" value="1"/>
</dbReference>
<feature type="non-terminal residue" evidence="1">
    <location>
        <position position="181"/>
    </location>
</feature>